<feature type="active site" evidence="3">
    <location>
        <position position="249"/>
    </location>
</feature>
<feature type="domain" description="Aldehyde dehydrogenase" evidence="5">
    <location>
        <begin position="15"/>
        <end position="478"/>
    </location>
</feature>
<comment type="caution">
    <text evidence="6">The sequence shown here is derived from an EMBL/GenBank/DDBJ whole genome shotgun (WGS) entry which is preliminary data.</text>
</comment>
<dbReference type="Gene3D" id="3.40.605.10">
    <property type="entry name" value="Aldehyde Dehydrogenase, Chain A, domain 1"/>
    <property type="match status" value="1"/>
</dbReference>
<dbReference type="GO" id="GO:0016620">
    <property type="term" value="F:oxidoreductase activity, acting on the aldehyde or oxo group of donors, NAD or NADP as acceptor"/>
    <property type="evidence" value="ECO:0007669"/>
    <property type="project" value="InterPro"/>
</dbReference>
<evidence type="ECO:0000256" key="1">
    <source>
        <dbReference type="ARBA" id="ARBA00009986"/>
    </source>
</evidence>
<dbReference type="InterPro" id="IPR016162">
    <property type="entry name" value="Ald_DH_N"/>
</dbReference>
<dbReference type="InterPro" id="IPR015590">
    <property type="entry name" value="Aldehyde_DH_dom"/>
</dbReference>
<dbReference type="Proteomes" id="UP000741360">
    <property type="component" value="Unassembled WGS sequence"/>
</dbReference>
<evidence type="ECO:0000256" key="2">
    <source>
        <dbReference type="ARBA" id="ARBA00023002"/>
    </source>
</evidence>
<organism evidence="6 7">
    <name type="scientific">Tectimicrobiota bacterium</name>
    <dbReference type="NCBI Taxonomy" id="2528274"/>
    <lineage>
        <taxon>Bacteria</taxon>
        <taxon>Pseudomonadati</taxon>
        <taxon>Nitrospinota/Tectimicrobiota group</taxon>
        <taxon>Candidatus Tectimicrobiota</taxon>
    </lineage>
</organism>
<dbReference type="AlphaFoldDB" id="A0A932GNQ4"/>
<dbReference type="PROSITE" id="PS00687">
    <property type="entry name" value="ALDEHYDE_DEHYDR_GLU"/>
    <property type="match status" value="1"/>
</dbReference>
<proteinExistence type="inferred from homology"/>
<dbReference type="InterPro" id="IPR029510">
    <property type="entry name" value="Ald_DH_CS_GLU"/>
</dbReference>
<dbReference type="PANTHER" id="PTHR11699">
    <property type="entry name" value="ALDEHYDE DEHYDROGENASE-RELATED"/>
    <property type="match status" value="1"/>
</dbReference>
<accession>A0A932GNQ4</accession>
<evidence type="ECO:0000313" key="6">
    <source>
        <dbReference type="EMBL" id="MBI3014371.1"/>
    </source>
</evidence>
<evidence type="ECO:0000256" key="3">
    <source>
        <dbReference type="PROSITE-ProRule" id="PRU10007"/>
    </source>
</evidence>
<comment type="similarity">
    <text evidence="1 4">Belongs to the aldehyde dehydrogenase family.</text>
</comment>
<dbReference type="InterPro" id="IPR016163">
    <property type="entry name" value="Ald_DH_C"/>
</dbReference>
<dbReference type="SUPFAM" id="SSF53720">
    <property type="entry name" value="ALDH-like"/>
    <property type="match status" value="1"/>
</dbReference>
<dbReference type="Pfam" id="PF00171">
    <property type="entry name" value="Aldedh"/>
    <property type="match status" value="1"/>
</dbReference>
<reference evidence="6" key="1">
    <citation type="submission" date="2020-07" db="EMBL/GenBank/DDBJ databases">
        <title>Huge and variable diversity of episymbiotic CPR bacteria and DPANN archaea in groundwater ecosystems.</title>
        <authorList>
            <person name="He C.Y."/>
            <person name="Keren R."/>
            <person name="Whittaker M."/>
            <person name="Farag I.F."/>
            <person name="Doudna J."/>
            <person name="Cate J.H.D."/>
            <person name="Banfield J.F."/>
        </authorList>
    </citation>
    <scope>NUCLEOTIDE SEQUENCE</scope>
    <source>
        <strain evidence="6">NC_groundwater_717_Ag_S-0.2um_59_8</strain>
    </source>
</reference>
<dbReference type="EMBL" id="JACPSX010000089">
    <property type="protein sequence ID" value="MBI3014371.1"/>
    <property type="molecule type" value="Genomic_DNA"/>
</dbReference>
<evidence type="ECO:0000256" key="4">
    <source>
        <dbReference type="RuleBase" id="RU003345"/>
    </source>
</evidence>
<evidence type="ECO:0000259" key="5">
    <source>
        <dbReference type="Pfam" id="PF00171"/>
    </source>
</evidence>
<evidence type="ECO:0000313" key="7">
    <source>
        <dbReference type="Proteomes" id="UP000741360"/>
    </source>
</evidence>
<gene>
    <name evidence="6" type="ORF">HYY65_04775</name>
</gene>
<dbReference type="FunFam" id="3.40.605.10:FF:000007">
    <property type="entry name" value="NAD/NADP-dependent betaine aldehyde dehydrogenase"/>
    <property type="match status" value="1"/>
</dbReference>
<dbReference type="InterPro" id="IPR016161">
    <property type="entry name" value="Ald_DH/histidinol_DH"/>
</dbReference>
<dbReference type="FunFam" id="3.40.309.10:FF:000012">
    <property type="entry name" value="Betaine aldehyde dehydrogenase"/>
    <property type="match status" value="1"/>
</dbReference>
<dbReference type="Gene3D" id="3.40.309.10">
    <property type="entry name" value="Aldehyde Dehydrogenase, Chain A, domain 2"/>
    <property type="match status" value="1"/>
</dbReference>
<keyword evidence="2 4" id="KW-0560">Oxidoreductase</keyword>
<sequence length="484" mass="53277">MVDVKTHRMPIGGEWVESESGKTMETINPATGEKLGEVPLANGTDVDRAVRAAKRAFPDWSRLEPKERGKRLSDLGKRIAPRVEEISRLETLDSGNPLVGMRGDVLRTIETLEYYAGLAYEFRGQTIPGVHGRLNYVLQQPFGVVGRIIPYNHPFQFAATRLAAPLLAGNTIVIKPPEQAPLSALELYREIAEVFPPGVVNIVTGDGPTTGDALVRHPEVPRIAFIGSVETGRLIMRNASDWIKKVSLELGGKNPMIVFPDADVDKTVGLAVAGMNFTRSQGQSCGSTSRLFLHESLHDEFVEKLVARVRKIRIGMPIEEETEMGCLISKEQFDKVMGYIRVGQEEGAKLLTGGKKPDDPRLQNGFFLEPTVFDGVKSTMRIAQEEIFGPVLSVITWNDYETMLEQANSVIYGLTAGIVTGDLKKAHETAARVEAGYVWINGCSNHFLAAPFGGWKQSGLGREESLEELLSYTQTKNVNVNLNF</sequence>
<protein>
    <submittedName>
        <fullName evidence="6">Aldehyde dehydrogenase family protein</fullName>
    </submittedName>
</protein>
<name>A0A932GNQ4_UNCTE</name>